<keyword evidence="1" id="KW-1133">Transmembrane helix</keyword>
<accession>A0A5C8KTV4</accession>
<protein>
    <recommendedName>
        <fullName evidence="2">VanZ-like domain-containing protein</fullName>
    </recommendedName>
</protein>
<sequence>MVEDVGTITRGGGDGAGVSVWLAWGRRPLAAVALVLTSLVFSAALFLPGGQVRSLFGATLVGLVYQLAAALPWSAGQVAHFVGFAWMALLLWLLRPDLRVLRVMGVLVLLAVFSELVQGLLDWREAHLADVQVNLLGAAAGLVLGGLGTLLAMAWRRARRGRGD</sequence>
<keyword evidence="1" id="KW-0812">Transmembrane</keyword>
<evidence type="ECO:0000259" key="2">
    <source>
        <dbReference type="Pfam" id="PF04892"/>
    </source>
</evidence>
<dbReference type="InterPro" id="IPR006976">
    <property type="entry name" value="VanZ-like"/>
</dbReference>
<feature type="transmembrane region" description="Helical" evidence="1">
    <location>
        <begin position="133"/>
        <end position="155"/>
    </location>
</feature>
<keyword evidence="4" id="KW-1185">Reference proteome</keyword>
<feature type="domain" description="VanZ-like" evidence="2">
    <location>
        <begin position="49"/>
        <end position="144"/>
    </location>
</feature>
<reference evidence="3 4" key="1">
    <citation type="submission" date="2019-08" db="EMBL/GenBank/DDBJ databases">
        <authorList>
            <person name="Karlyshev A.V."/>
        </authorList>
    </citation>
    <scope>NUCLEOTIDE SEQUENCE [LARGE SCALE GENOMIC DNA]</scope>
    <source>
        <strain evidence="3 4">Alg18-2.2</strain>
    </source>
</reference>
<feature type="transmembrane region" description="Helical" evidence="1">
    <location>
        <begin position="77"/>
        <end position="94"/>
    </location>
</feature>
<comment type="caution">
    <text evidence="3">The sequence shown here is derived from an EMBL/GenBank/DDBJ whole genome shotgun (WGS) entry which is preliminary data.</text>
</comment>
<dbReference type="AlphaFoldDB" id="A0A5C8KTV4"/>
<dbReference type="Pfam" id="PF04892">
    <property type="entry name" value="VanZ"/>
    <property type="match status" value="1"/>
</dbReference>
<name>A0A5C8KTV4_9GAMM</name>
<evidence type="ECO:0000313" key="3">
    <source>
        <dbReference type="EMBL" id="TXK64566.1"/>
    </source>
</evidence>
<evidence type="ECO:0000313" key="4">
    <source>
        <dbReference type="Proteomes" id="UP000321248"/>
    </source>
</evidence>
<organism evidence="3 4">
    <name type="scientific">Alkalisalibacterium limincola</name>
    <dbReference type="NCBI Taxonomy" id="2699169"/>
    <lineage>
        <taxon>Bacteria</taxon>
        <taxon>Pseudomonadati</taxon>
        <taxon>Pseudomonadota</taxon>
        <taxon>Gammaproteobacteria</taxon>
        <taxon>Lysobacterales</taxon>
        <taxon>Lysobacteraceae</taxon>
        <taxon>Alkalisalibacterium</taxon>
    </lineage>
</organism>
<gene>
    <name evidence="3" type="ORF">FU658_06750</name>
</gene>
<dbReference type="EMBL" id="VRTS01000003">
    <property type="protein sequence ID" value="TXK64566.1"/>
    <property type="molecule type" value="Genomic_DNA"/>
</dbReference>
<feature type="transmembrane region" description="Helical" evidence="1">
    <location>
        <begin position="101"/>
        <end position="121"/>
    </location>
</feature>
<keyword evidence="1" id="KW-0472">Membrane</keyword>
<evidence type="ECO:0000256" key="1">
    <source>
        <dbReference type="SAM" id="Phobius"/>
    </source>
</evidence>
<dbReference type="Proteomes" id="UP000321248">
    <property type="component" value="Unassembled WGS sequence"/>
</dbReference>
<feature type="transmembrane region" description="Helical" evidence="1">
    <location>
        <begin position="29"/>
        <end position="47"/>
    </location>
</feature>
<proteinExistence type="predicted"/>